<name>A0ABQ3NBR4_9BACI</name>
<feature type="transmembrane region" description="Helical" evidence="1">
    <location>
        <begin position="35"/>
        <end position="56"/>
    </location>
</feature>
<protein>
    <submittedName>
        <fullName evidence="2">Uncharacterized protein</fullName>
    </submittedName>
</protein>
<proteinExistence type="predicted"/>
<dbReference type="EMBL" id="BNDS01000040">
    <property type="protein sequence ID" value="GHI01348.1"/>
    <property type="molecule type" value="Genomic_DNA"/>
</dbReference>
<keyword evidence="3" id="KW-1185">Reference proteome</keyword>
<feature type="transmembrane region" description="Helical" evidence="1">
    <location>
        <begin position="6"/>
        <end position="23"/>
    </location>
</feature>
<keyword evidence="1" id="KW-0472">Membrane</keyword>
<comment type="caution">
    <text evidence="2">The sequence shown here is derived from an EMBL/GenBank/DDBJ whole genome shotgun (WGS) entry which is preliminary data.</text>
</comment>
<evidence type="ECO:0000313" key="2">
    <source>
        <dbReference type="EMBL" id="GHI01348.1"/>
    </source>
</evidence>
<evidence type="ECO:0000256" key="1">
    <source>
        <dbReference type="SAM" id="Phobius"/>
    </source>
</evidence>
<gene>
    <name evidence="2" type="ORF">AM1BK_48900</name>
</gene>
<evidence type="ECO:0000313" key="3">
    <source>
        <dbReference type="Proteomes" id="UP000637074"/>
    </source>
</evidence>
<keyword evidence="1" id="KW-1133">Transmembrane helix</keyword>
<reference evidence="2 3" key="1">
    <citation type="journal article" date="2022" name="Int. J. Syst. Evol. Microbiol.">
        <title>Neobacillus kokaensis sp. nov., isolated from soil.</title>
        <authorList>
            <person name="Yuki K."/>
            <person name="Matsubara H."/>
            <person name="Yamaguchi S."/>
        </authorList>
    </citation>
    <scope>NUCLEOTIDE SEQUENCE [LARGE SCALE GENOMIC DNA]</scope>
    <source>
        <strain evidence="2 3">LOB 377</strain>
    </source>
</reference>
<dbReference type="Proteomes" id="UP000637074">
    <property type="component" value="Unassembled WGS sequence"/>
</dbReference>
<sequence>MNILQLLNLVNSVLLLCAGTYILKTDKIANKYKKTIGFLFTSFGIVLILFNIAMSIW</sequence>
<organism evidence="2 3">
    <name type="scientific">Neobacillus kokaensis</name>
    <dbReference type="NCBI Taxonomy" id="2759023"/>
    <lineage>
        <taxon>Bacteria</taxon>
        <taxon>Bacillati</taxon>
        <taxon>Bacillota</taxon>
        <taxon>Bacilli</taxon>
        <taxon>Bacillales</taxon>
        <taxon>Bacillaceae</taxon>
        <taxon>Neobacillus</taxon>
    </lineage>
</organism>
<keyword evidence="1" id="KW-0812">Transmembrane</keyword>
<accession>A0ABQ3NBR4</accession>